<dbReference type="NCBIfam" id="TIGR04183">
    <property type="entry name" value="Por_Secre_tail"/>
    <property type="match status" value="1"/>
</dbReference>
<sequence length="374" mass="41106">MKKIYFFFLLLCMQLLSAQFTENDIKFWVGTGSKKAYFIADFNDDDNPSSYAWGYRFDSDNLTMEDLIVAIAAAEPKMEVEIPSGFLFSLNYNHHTPSPDDYWSTWSGTSAENMTLNNGVSGDPLVNGKWYGASFGYGFTNNTPPLSHPSPPVPAYSSSWYTASQITNWIGTGSNSSLVIIDFGTTGSNGSAHSFVFGIRYNGTITAEQALQLIQAQTSYFNFTSTGGQITSLSLNSHTGTPAGTSAWKLFKGKDLSGWRGQSSLSQTQLSDNEWLGLSFGQRLPFTPTEASQEVLGVSDVQKKIFRIYPNPASDFIQIETADDVKEVNIYTVSGQRVLVSQASKINIQSLSAGIYLVEIKTSKNTSVHKLIKK</sequence>
<evidence type="ECO:0000256" key="2">
    <source>
        <dbReference type="SAM" id="SignalP"/>
    </source>
</evidence>
<feature type="signal peptide" evidence="2">
    <location>
        <begin position="1"/>
        <end position="18"/>
    </location>
</feature>
<dbReference type="Pfam" id="PF18962">
    <property type="entry name" value="Por_Secre_tail"/>
    <property type="match status" value="1"/>
</dbReference>
<comment type="caution">
    <text evidence="4">The sequence shown here is derived from an EMBL/GenBank/DDBJ whole genome shotgun (WGS) entry which is preliminary data.</text>
</comment>
<dbReference type="PATRIC" id="fig|253.9.peg.737"/>
<proteinExistence type="predicted"/>
<keyword evidence="1 2" id="KW-0732">Signal</keyword>
<reference evidence="5" key="2">
    <citation type="submission" date="2015-09" db="EMBL/GenBank/DDBJ databases">
        <title>Draft genome sequence of a multidrug-resistant Chryseobacterium indologenes isolate from Malaysia.</title>
        <authorList>
            <person name="Yu C.Y."/>
            <person name="Ang G.Y."/>
            <person name="Chan K.-G."/>
        </authorList>
    </citation>
    <scope>NUCLEOTIDE SEQUENCE [LARGE SCALE GENOMIC DNA]</scope>
    <source>
        <strain evidence="5">CI_885</strain>
    </source>
</reference>
<dbReference type="Proteomes" id="UP000037953">
    <property type="component" value="Unassembled WGS sequence"/>
</dbReference>
<evidence type="ECO:0000313" key="5">
    <source>
        <dbReference type="Proteomes" id="UP000037953"/>
    </source>
</evidence>
<feature type="domain" description="Secretion system C-terminal sorting" evidence="3">
    <location>
        <begin position="308"/>
        <end position="372"/>
    </location>
</feature>
<protein>
    <recommendedName>
        <fullName evidence="3">Secretion system C-terminal sorting domain-containing protein</fullName>
    </recommendedName>
</protein>
<dbReference type="InterPro" id="IPR026444">
    <property type="entry name" value="Secre_tail"/>
</dbReference>
<name>A0A0N1KTP0_CHRID</name>
<dbReference type="RefSeq" id="WP_062696637.1">
    <property type="nucleotide sequence ID" value="NZ_LJOD01000001.1"/>
</dbReference>
<evidence type="ECO:0000313" key="4">
    <source>
        <dbReference type="EMBL" id="KPE53059.1"/>
    </source>
</evidence>
<evidence type="ECO:0000259" key="3">
    <source>
        <dbReference type="Pfam" id="PF18962"/>
    </source>
</evidence>
<organism evidence="4 5">
    <name type="scientific">Chryseobacterium indologenes</name>
    <name type="common">Flavobacterium indologenes</name>
    <dbReference type="NCBI Taxonomy" id="253"/>
    <lineage>
        <taxon>Bacteria</taxon>
        <taxon>Pseudomonadati</taxon>
        <taxon>Bacteroidota</taxon>
        <taxon>Flavobacteriia</taxon>
        <taxon>Flavobacteriales</taxon>
        <taxon>Weeksellaceae</taxon>
        <taxon>Chryseobacterium group</taxon>
        <taxon>Chryseobacterium</taxon>
    </lineage>
</organism>
<dbReference type="AlphaFoldDB" id="A0A0N1KTP0"/>
<feature type="chain" id="PRO_5005876097" description="Secretion system C-terminal sorting domain-containing protein" evidence="2">
    <location>
        <begin position="19"/>
        <end position="374"/>
    </location>
</feature>
<dbReference type="OrthoDB" id="964745at2"/>
<evidence type="ECO:0000256" key="1">
    <source>
        <dbReference type="ARBA" id="ARBA00022729"/>
    </source>
</evidence>
<accession>A0A0N1KTP0</accession>
<dbReference type="EMBL" id="LJOD01000001">
    <property type="protein sequence ID" value="KPE53059.1"/>
    <property type="molecule type" value="Genomic_DNA"/>
</dbReference>
<gene>
    <name evidence="4" type="ORF">AOB46_03475</name>
</gene>
<reference evidence="4 5" key="1">
    <citation type="journal article" date="2015" name="Genom Data">
        <title>Draft genome sequence of a multidrug-resistant Chryseobacterium indologenes isolate from Malaysia.</title>
        <authorList>
            <person name="Yu C.Y."/>
            <person name="Ang G.Y."/>
            <person name="Cheng H.J."/>
            <person name="Cheong Y.M."/>
            <person name="Yin W.F."/>
            <person name="Chan K.G."/>
        </authorList>
    </citation>
    <scope>NUCLEOTIDE SEQUENCE [LARGE SCALE GENOMIC DNA]</scope>
    <source>
        <strain evidence="4 5">CI_885</strain>
    </source>
</reference>